<evidence type="ECO:0008006" key="3">
    <source>
        <dbReference type="Google" id="ProtNLM"/>
    </source>
</evidence>
<keyword evidence="2" id="KW-1185">Reference proteome</keyword>
<protein>
    <recommendedName>
        <fullName evidence="3">Secreted protein</fullName>
    </recommendedName>
</protein>
<dbReference type="Proteomes" id="UP001204798">
    <property type="component" value="Unassembled WGS sequence"/>
</dbReference>
<gene>
    <name evidence="1" type="ORF">M2350_001942</name>
</gene>
<comment type="caution">
    <text evidence="1">The sequence shown here is derived from an EMBL/GenBank/DDBJ whole genome shotgun (WGS) entry which is preliminary data.</text>
</comment>
<evidence type="ECO:0000313" key="1">
    <source>
        <dbReference type="EMBL" id="MCS3919529.1"/>
    </source>
</evidence>
<organism evidence="1 2">
    <name type="scientific">Candidatus Fervidibacter sacchari</name>
    <dbReference type="NCBI Taxonomy" id="1448929"/>
    <lineage>
        <taxon>Bacteria</taxon>
        <taxon>Candidatus Fervidibacterota</taxon>
        <taxon>Candidatus Fervidibacter</taxon>
    </lineage>
</organism>
<evidence type="ECO:0000313" key="2">
    <source>
        <dbReference type="Proteomes" id="UP001204798"/>
    </source>
</evidence>
<reference evidence="1 2" key="1">
    <citation type="submission" date="2022-08" db="EMBL/GenBank/DDBJ databases">
        <title>Bacterial and archaeal communities from various locations to study Microbial Dark Matter (Phase II).</title>
        <authorList>
            <person name="Stepanauskas R."/>
        </authorList>
    </citation>
    <scope>NUCLEOTIDE SEQUENCE [LARGE SCALE GENOMIC DNA]</scope>
    <source>
        <strain evidence="1 2">PD1</strain>
    </source>
</reference>
<sequence length="81" mass="9092">MAEFAPTLIEVVKLLLLPSTLFTFAFLCLDCASPSKTVKFPDEPPRYPMYDVAGTLRRSGSWSTMPARNGTRRGCIFMSER</sequence>
<accession>A0ABT2ENI8</accession>
<name>A0ABT2ENI8_9BACT</name>
<dbReference type="EMBL" id="JANUCP010000003">
    <property type="protein sequence ID" value="MCS3919529.1"/>
    <property type="molecule type" value="Genomic_DNA"/>
</dbReference>
<dbReference type="RefSeq" id="WP_259096029.1">
    <property type="nucleotide sequence ID" value="NZ_CP130454.1"/>
</dbReference>
<proteinExistence type="predicted"/>